<sequence>MIGPQTFAFGPRPVSVLLHPNAVPVADIFRCISGFQDQYDLALLNGPEEDLGRLTRPDCAKAIISDALLLAFALDRQRTRPLCHAPLKSRRASTDEYCLMTLIGASRTRDSELAYEASTVLGVASLDLVSSLASDLINQIDAGGLVFRTPDITEFRALVGDSLLFEDDPEVGLEHSEMKFRF</sequence>
<accession>A0A370HJ90</accession>
<evidence type="ECO:0000313" key="2">
    <source>
        <dbReference type="Proteomes" id="UP000254925"/>
    </source>
</evidence>
<evidence type="ECO:0000313" key="1">
    <source>
        <dbReference type="EMBL" id="RDI58599.1"/>
    </source>
</evidence>
<protein>
    <submittedName>
        <fullName evidence="1">Uncharacterized protein</fullName>
    </submittedName>
</protein>
<proteinExistence type="predicted"/>
<dbReference type="EMBL" id="QQBB01000005">
    <property type="protein sequence ID" value="RDI58599.1"/>
    <property type="molecule type" value="Genomic_DNA"/>
</dbReference>
<keyword evidence="2" id="KW-1185">Reference proteome</keyword>
<reference evidence="1 2" key="1">
    <citation type="submission" date="2018-07" db="EMBL/GenBank/DDBJ databases">
        <title>Genomic Encyclopedia of Type Strains, Phase IV (KMG-IV): sequencing the most valuable type-strain genomes for metagenomic binning, comparative biology and taxonomic classification.</title>
        <authorList>
            <person name="Goeker M."/>
        </authorList>
    </citation>
    <scope>NUCLEOTIDE SEQUENCE [LARGE SCALE GENOMIC DNA]</scope>
    <source>
        <strain evidence="1 2">DSM 14364</strain>
    </source>
</reference>
<name>A0A370HJ90_9HYPH</name>
<organism evidence="1 2">
    <name type="scientific">Microvirga subterranea</name>
    <dbReference type="NCBI Taxonomy" id="186651"/>
    <lineage>
        <taxon>Bacteria</taxon>
        <taxon>Pseudomonadati</taxon>
        <taxon>Pseudomonadota</taxon>
        <taxon>Alphaproteobacteria</taxon>
        <taxon>Hyphomicrobiales</taxon>
        <taxon>Methylobacteriaceae</taxon>
        <taxon>Microvirga</taxon>
    </lineage>
</organism>
<dbReference type="RefSeq" id="WP_114770624.1">
    <property type="nucleotide sequence ID" value="NZ_QQBB01000005.1"/>
</dbReference>
<dbReference type="AlphaFoldDB" id="A0A370HJ90"/>
<gene>
    <name evidence="1" type="ORF">DES45_105122</name>
</gene>
<comment type="caution">
    <text evidence="1">The sequence shown here is derived from an EMBL/GenBank/DDBJ whole genome shotgun (WGS) entry which is preliminary data.</text>
</comment>
<dbReference type="OrthoDB" id="8018742at2"/>
<dbReference type="Proteomes" id="UP000254925">
    <property type="component" value="Unassembled WGS sequence"/>
</dbReference>